<evidence type="ECO:0000313" key="3">
    <source>
        <dbReference type="Proteomes" id="UP001283361"/>
    </source>
</evidence>
<gene>
    <name evidence="2" type="ORF">RRG08_005621</name>
</gene>
<organism evidence="2 3">
    <name type="scientific">Elysia crispata</name>
    <name type="common">lettuce slug</name>
    <dbReference type="NCBI Taxonomy" id="231223"/>
    <lineage>
        <taxon>Eukaryota</taxon>
        <taxon>Metazoa</taxon>
        <taxon>Spiralia</taxon>
        <taxon>Lophotrochozoa</taxon>
        <taxon>Mollusca</taxon>
        <taxon>Gastropoda</taxon>
        <taxon>Heterobranchia</taxon>
        <taxon>Euthyneura</taxon>
        <taxon>Panpulmonata</taxon>
        <taxon>Sacoglossa</taxon>
        <taxon>Placobranchoidea</taxon>
        <taxon>Plakobranchidae</taxon>
        <taxon>Elysia</taxon>
    </lineage>
</organism>
<evidence type="ECO:0000313" key="2">
    <source>
        <dbReference type="EMBL" id="KAK3758995.1"/>
    </source>
</evidence>
<dbReference type="Proteomes" id="UP001283361">
    <property type="component" value="Unassembled WGS sequence"/>
</dbReference>
<keyword evidence="1" id="KW-1133">Transmembrane helix</keyword>
<keyword evidence="3" id="KW-1185">Reference proteome</keyword>
<keyword evidence="1" id="KW-0472">Membrane</keyword>
<comment type="caution">
    <text evidence="2">The sequence shown here is derived from an EMBL/GenBank/DDBJ whole genome shotgun (WGS) entry which is preliminary data.</text>
</comment>
<dbReference type="EMBL" id="JAWDGP010005176">
    <property type="protein sequence ID" value="KAK3758995.1"/>
    <property type="molecule type" value="Genomic_DNA"/>
</dbReference>
<evidence type="ECO:0000256" key="1">
    <source>
        <dbReference type="SAM" id="Phobius"/>
    </source>
</evidence>
<reference evidence="2" key="1">
    <citation type="journal article" date="2023" name="G3 (Bethesda)">
        <title>A reference genome for the long-term kleptoplast-retaining sea slug Elysia crispata morphotype clarki.</title>
        <authorList>
            <person name="Eastman K.E."/>
            <person name="Pendleton A.L."/>
            <person name="Shaikh M.A."/>
            <person name="Suttiyut T."/>
            <person name="Ogas R."/>
            <person name="Tomko P."/>
            <person name="Gavelis G."/>
            <person name="Widhalm J.R."/>
            <person name="Wisecaver J.H."/>
        </authorList>
    </citation>
    <scope>NUCLEOTIDE SEQUENCE</scope>
    <source>
        <strain evidence="2">ECLA1</strain>
    </source>
</reference>
<sequence length="120" mass="13192">MVTAVKASDQLDSGRWILLAWCAHQNIWEDLNLRGTTSLGMEDVAILFDKVTVTCTAAQVSTNDPCSIAVYLIVTRNSTASSSQFSATFILLPHFNGLSVFIVFCLMSKTRSQNSVTNVW</sequence>
<accession>A0AAE0YY06</accession>
<dbReference type="AlphaFoldDB" id="A0AAE0YY06"/>
<keyword evidence="1" id="KW-0812">Transmembrane</keyword>
<protein>
    <submittedName>
        <fullName evidence="2">Uncharacterized protein</fullName>
    </submittedName>
</protein>
<name>A0AAE0YY06_9GAST</name>
<feature type="transmembrane region" description="Helical" evidence="1">
    <location>
        <begin position="85"/>
        <end position="107"/>
    </location>
</feature>
<proteinExistence type="predicted"/>